<dbReference type="RefSeq" id="XP_013313206.1">
    <property type="nucleotide sequence ID" value="XM_013457752.1"/>
</dbReference>
<dbReference type="OrthoDB" id="4160377at2759"/>
<reference evidence="2 3" key="1">
    <citation type="submission" date="2015-01" db="EMBL/GenBank/DDBJ databases">
        <title>The Genome Sequence of Exophiala xenobiotica CBS118157.</title>
        <authorList>
            <consortium name="The Broad Institute Genomics Platform"/>
            <person name="Cuomo C."/>
            <person name="de Hoog S."/>
            <person name="Gorbushina A."/>
            <person name="Stielow B."/>
            <person name="Teixiera M."/>
            <person name="Abouelleil A."/>
            <person name="Chapman S.B."/>
            <person name="Priest M."/>
            <person name="Young S.K."/>
            <person name="Wortman J."/>
            <person name="Nusbaum C."/>
            <person name="Birren B."/>
        </authorList>
    </citation>
    <scope>NUCLEOTIDE SEQUENCE [LARGE SCALE GENOMIC DNA]</scope>
    <source>
        <strain evidence="2 3">CBS 118157</strain>
    </source>
</reference>
<feature type="compositionally biased region" description="Low complexity" evidence="1">
    <location>
        <begin position="306"/>
        <end position="317"/>
    </location>
</feature>
<dbReference type="STRING" id="348802.A0A0D2CRL1"/>
<feature type="region of interest" description="Disordered" evidence="1">
    <location>
        <begin position="286"/>
        <end position="322"/>
    </location>
</feature>
<evidence type="ECO:0000313" key="3">
    <source>
        <dbReference type="Proteomes" id="UP000054342"/>
    </source>
</evidence>
<feature type="compositionally biased region" description="Polar residues" evidence="1">
    <location>
        <begin position="197"/>
        <end position="210"/>
    </location>
</feature>
<protein>
    <submittedName>
        <fullName evidence="2">Uncharacterized protein</fullName>
    </submittedName>
</protein>
<dbReference type="HOGENOM" id="CLU_027507_0_0_1"/>
<proteinExistence type="predicted"/>
<accession>A0A0D2CRL1</accession>
<dbReference type="GeneID" id="25330160"/>
<dbReference type="EMBL" id="KN847321">
    <property type="protein sequence ID" value="KIW52622.1"/>
    <property type="molecule type" value="Genomic_DNA"/>
</dbReference>
<keyword evidence="3" id="KW-1185">Reference proteome</keyword>
<evidence type="ECO:0000256" key="1">
    <source>
        <dbReference type="SAM" id="MobiDB-lite"/>
    </source>
</evidence>
<organism evidence="2 3">
    <name type="scientific">Exophiala xenobiotica</name>
    <dbReference type="NCBI Taxonomy" id="348802"/>
    <lineage>
        <taxon>Eukaryota</taxon>
        <taxon>Fungi</taxon>
        <taxon>Dikarya</taxon>
        <taxon>Ascomycota</taxon>
        <taxon>Pezizomycotina</taxon>
        <taxon>Eurotiomycetes</taxon>
        <taxon>Chaetothyriomycetidae</taxon>
        <taxon>Chaetothyriales</taxon>
        <taxon>Herpotrichiellaceae</taxon>
        <taxon>Exophiala</taxon>
    </lineage>
</organism>
<dbReference type="AlphaFoldDB" id="A0A0D2CRL1"/>
<feature type="region of interest" description="Disordered" evidence="1">
    <location>
        <begin position="469"/>
        <end position="507"/>
    </location>
</feature>
<feature type="region of interest" description="Disordered" evidence="1">
    <location>
        <begin position="134"/>
        <end position="233"/>
    </location>
</feature>
<name>A0A0D2CRL1_9EURO</name>
<dbReference type="Proteomes" id="UP000054342">
    <property type="component" value="Unassembled WGS sequence"/>
</dbReference>
<feature type="region of interest" description="Disordered" evidence="1">
    <location>
        <begin position="1"/>
        <end position="33"/>
    </location>
</feature>
<feature type="compositionally biased region" description="Polar residues" evidence="1">
    <location>
        <begin position="476"/>
        <end position="495"/>
    </location>
</feature>
<gene>
    <name evidence="2" type="ORF">PV05_08252</name>
</gene>
<evidence type="ECO:0000313" key="2">
    <source>
        <dbReference type="EMBL" id="KIW52622.1"/>
    </source>
</evidence>
<sequence length="713" mass="73771">MPRGGRRKAMAQDDDSDDGLDPSQMSPNSKKEYDKMMIMREDLGQATADHIKTSDYRRTQPNVPIIRHCHESGTEESKIVRENKAQTSKWCTYGQSEEARLTASGDPVIGSGNSHRHAISAALAAEEKRLGHKLTLDDTYDERGYRRPNPGTNAAPQGVRASQRPPPPVATSNPKKKGGGATQSRPWPPPALEGSPALTTISQKSSSKGSPATKFVVGSTAAGPKTGPSKNQKKIPALTAATATTPNTAARARPLVANMQHLVDPATFMSSAAQFLSAAAKPKAQASVQGTAPPTAPNGAVSQDHTPVTPTAAAATTDSNHATTVRKVPVSEFSFSANAALAPNDVTTHTDGAPSPGGLSGFTPSLASHGPPIDEDDIQELTDALVGLGIHGAGLATASSAMDNQSLGPSKTDLVSQSGSLMDSPIIDDLGGDVLVAGQDKKNEVVIINGVRYVKESALLALTESLRTHGKGVGNGAQSPTAPNVRSSSFQSDSGPQPFPSFFDDVSSLMPGPAAKANPFSPREPLIAEGATQMPAQQPVATDQRGSLTRGEPQTLDQALVAAVNPRLAVPAAEPTAQAPLATGASKITTSRDTIVSKWAAPSQSTIQVKPVVLQPKSTNGAAPPATQVAKVASDAKLATSAQAMTAVTGQHSPSSIIGDRRAFGHLSEYAANAPMYEPPPPRTAPRRKYHAPGPGYAMLLADLAAAGASSKI</sequence>